<name>A0A151ITJ6_9HYME</name>
<dbReference type="AlphaFoldDB" id="A0A151ITJ6"/>
<reference evidence="1 2" key="1">
    <citation type="submission" date="2015-09" db="EMBL/GenBank/DDBJ databases">
        <title>Trachymyrmex cornetzi WGS genome.</title>
        <authorList>
            <person name="Nygaard S."/>
            <person name="Hu H."/>
            <person name="Boomsma J."/>
            <person name="Zhang G."/>
        </authorList>
    </citation>
    <scope>NUCLEOTIDE SEQUENCE [LARGE SCALE GENOMIC DNA]</scope>
    <source>
        <strain evidence="1">Tcor2-1</strain>
        <tissue evidence="1">Whole body</tissue>
    </source>
</reference>
<evidence type="ECO:0000313" key="1">
    <source>
        <dbReference type="EMBL" id="KYN10385.1"/>
    </source>
</evidence>
<feature type="non-terminal residue" evidence="1">
    <location>
        <position position="1"/>
    </location>
</feature>
<gene>
    <name evidence="1" type="ORF">ALC57_17483</name>
</gene>
<organism evidence="1 2">
    <name type="scientific">Trachymyrmex cornetzi</name>
    <dbReference type="NCBI Taxonomy" id="471704"/>
    <lineage>
        <taxon>Eukaryota</taxon>
        <taxon>Metazoa</taxon>
        <taxon>Ecdysozoa</taxon>
        <taxon>Arthropoda</taxon>
        <taxon>Hexapoda</taxon>
        <taxon>Insecta</taxon>
        <taxon>Pterygota</taxon>
        <taxon>Neoptera</taxon>
        <taxon>Endopterygota</taxon>
        <taxon>Hymenoptera</taxon>
        <taxon>Apocrita</taxon>
        <taxon>Aculeata</taxon>
        <taxon>Formicoidea</taxon>
        <taxon>Formicidae</taxon>
        <taxon>Myrmicinae</taxon>
        <taxon>Trachymyrmex</taxon>
    </lineage>
</organism>
<evidence type="ECO:0000313" key="2">
    <source>
        <dbReference type="Proteomes" id="UP000078492"/>
    </source>
</evidence>
<protein>
    <submittedName>
        <fullName evidence="1">Uncharacterized protein</fullName>
    </submittedName>
</protein>
<sequence>TYISGSAKRCAILDEFLEFFNVELVLQKCIVRFLDNWEVLKHYFIFCVSEEKSKSAEIILNSLNDILIKAYLLFLKYSLNFLNNFNVLFQSRKVFTHTVYERSQQLIYEIGQNFMNIQRL</sequence>
<accession>A0A151ITJ6</accession>
<keyword evidence="2" id="KW-1185">Reference proteome</keyword>
<dbReference type="EMBL" id="KQ981009">
    <property type="protein sequence ID" value="KYN10385.1"/>
    <property type="molecule type" value="Genomic_DNA"/>
</dbReference>
<dbReference type="Proteomes" id="UP000078492">
    <property type="component" value="Unassembled WGS sequence"/>
</dbReference>
<proteinExistence type="predicted"/>